<dbReference type="OMA" id="NSCALGG"/>
<dbReference type="InParanoid" id="A0A7M7MXT1"/>
<reference evidence="7" key="2">
    <citation type="submission" date="2021-01" db="UniProtKB">
        <authorList>
            <consortium name="EnsemblMetazoa"/>
        </authorList>
    </citation>
    <scope>IDENTIFICATION</scope>
</reference>
<dbReference type="SUPFAM" id="SSF53067">
    <property type="entry name" value="Actin-like ATPase domain"/>
    <property type="match status" value="2"/>
</dbReference>
<protein>
    <recommendedName>
        <fullName evidence="4">Xylulose kinase</fullName>
        <ecNumber evidence="4">2.7.1.17</ecNumber>
    </recommendedName>
</protein>
<dbReference type="Proteomes" id="UP000007110">
    <property type="component" value="Unassembled WGS sequence"/>
</dbReference>
<dbReference type="InterPro" id="IPR000577">
    <property type="entry name" value="Carb_kinase_FGGY"/>
</dbReference>
<dbReference type="GO" id="GO:0005524">
    <property type="term" value="F:ATP binding"/>
    <property type="evidence" value="ECO:0007669"/>
    <property type="project" value="UniProtKB-KW"/>
</dbReference>
<name>A0A7M7MXT1_STRPU</name>
<dbReference type="GO" id="GO:0005997">
    <property type="term" value="P:xylulose metabolic process"/>
    <property type="evidence" value="ECO:0000318"/>
    <property type="project" value="GO_Central"/>
</dbReference>
<evidence type="ECO:0000259" key="5">
    <source>
        <dbReference type="Pfam" id="PF00370"/>
    </source>
</evidence>
<dbReference type="Gene3D" id="3.30.420.40">
    <property type="match status" value="2"/>
</dbReference>
<keyword evidence="8" id="KW-1185">Reference proteome</keyword>
<keyword evidence="3 4" id="KW-0418">Kinase</keyword>
<dbReference type="GO" id="GO:0004856">
    <property type="term" value="F:D-xylulokinase activity"/>
    <property type="evidence" value="ECO:0000318"/>
    <property type="project" value="GO_Central"/>
</dbReference>
<evidence type="ECO:0000313" key="8">
    <source>
        <dbReference type="Proteomes" id="UP000007110"/>
    </source>
</evidence>
<organism evidence="7 8">
    <name type="scientific">Strongylocentrotus purpuratus</name>
    <name type="common">Purple sea urchin</name>
    <dbReference type="NCBI Taxonomy" id="7668"/>
    <lineage>
        <taxon>Eukaryota</taxon>
        <taxon>Metazoa</taxon>
        <taxon>Echinodermata</taxon>
        <taxon>Eleutherozoa</taxon>
        <taxon>Echinozoa</taxon>
        <taxon>Echinoidea</taxon>
        <taxon>Euechinoidea</taxon>
        <taxon>Echinacea</taxon>
        <taxon>Camarodonta</taxon>
        <taxon>Echinidea</taxon>
        <taxon>Strongylocentrotidae</taxon>
        <taxon>Strongylocentrotus</taxon>
    </lineage>
</organism>
<evidence type="ECO:0000256" key="3">
    <source>
        <dbReference type="ARBA" id="ARBA00022777"/>
    </source>
</evidence>
<dbReference type="PIRSF" id="PIRSF000538">
    <property type="entry name" value="GlpK"/>
    <property type="match status" value="1"/>
</dbReference>
<sequence>MATSETKLFLGFDFSTQTAKAIAVNDALQVVVETSVNFDQDLPEFRTEGGVHIHDDQLTVTSPTIMWVKAMDLLLDRLKTKKLDFSKVAALSGTGQQHGSVFWKHGSQAVLNKLQSDKLLQEQLQDSFAVKDSPIWMDSSTTAQCKNLEDKLGGPQNVANITGSRSYERFTGNQIAKVYQNHPDFYQDTEHISLVSSFVASVLLGDYAAIDHSDGSGMNLLDINSKEWSETALSACAPDLSQRLGPSVPSYTNLGKISGYFVDRYGFSPECAIIAFTGDNPASLAGMSLQGGDVAVSLGTSDTLFLWLTTPRPALEGHIFVNPVDDDAYMALLCFKNGSLTREKIRDASSNGSWDVFNQQLLSTPMGNGGNIGIYFHVQEITPSAVGLHRFNSDDQPVATFDPVTEVRGLVEGQMMGKRLHAEQLGYDIGGDTRVLVTGGASANQAILQVISDVFNAPVYVLDVANSACLGCAYRAKHGWLGGDKVSFHEVVKTASNYKQAATPNTHAAQVYNSLLERYKVLEDKISK</sequence>
<dbReference type="InterPro" id="IPR018485">
    <property type="entry name" value="FGGY_C"/>
</dbReference>
<dbReference type="InterPro" id="IPR042024">
    <property type="entry name" value="D-XK_euk"/>
</dbReference>
<reference evidence="8" key="1">
    <citation type="submission" date="2015-02" db="EMBL/GenBank/DDBJ databases">
        <title>Genome sequencing for Strongylocentrotus purpuratus.</title>
        <authorList>
            <person name="Murali S."/>
            <person name="Liu Y."/>
            <person name="Vee V."/>
            <person name="English A."/>
            <person name="Wang M."/>
            <person name="Skinner E."/>
            <person name="Han Y."/>
            <person name="Muzny D.M."/>
            <person name="Worley K.C."/>
            <person name="Gibbs R.A."/>
        </authorList>
    </citation>
    <scope>NUCLEOTIDE SEQUENCE</scope>
</reference>
<dbReference type="Pfam" id="PF02782">
    <property type="entry name" value="FGGY_C"/>
    <property type="match status" value="1"/>
</dbReference>
<keyword evidence="4" id="KW-0119">Carbohydrate metabolism</keyword>
<evidence type="ECO:0000256" key="1">
    <source>
        <dbReference type="ARBA" id="ARBA00009156"/>
    </source>
</evidence>
<evidence type="ECO:0000259" key="6">
    <source>
        <dbReference type="Pfam" id="PF02782"/>
    </source>
</evidence>
<dbReference type="GO" id="GO:0005829">
    <property type="term" value="C:cytosol"/>
    <property type="evidence" value="ECO:0000318"/>
    <property type="project" value="GO_Central"/>
</dbReference>
<keyword evidence="2 4" id="KW-0808">Transferase</keyword>
<dbReference type="FunFam" id="3.30.420.40:FF:000118">
    <property type="entry name" value="Xylulose kinase 2"/>
    <property type="match status" value="1"/>
</dbReference>
<evidence type="ECO:0000313" key="7">
    <source>
        <dbReference type="EnsemblMetazoa" id="XP_030828017"/>
    </source>
</evidence>
<dbReference type="CDD" id="cd07776">
    <property type="entry name" value="ASKHA_NBD_FGGY_SpXK-like"/>
    <property type="match status" value="1"/>
</dbReference>
<dbReference type="EnsemblMetazoa" id="XM_030972157">
    <property type="protein sequence ID" value="XP_030828017"/>
    <property type="gene ID" value="LOC589304"/>
</dbReference>
<dbReference type="InterPro" id="IPR018484">
    <property type="entry name" value="FGGY_N"/>
</dbReference>
<accession>A0A7M7MXT1</accession>
<dbReference type="RefSeq" id="XP_030828017.1">
    <property type="nucleotide sequence ID" value="XM_030972157.1"/>
</dbReference>
<dbReference type="EC" id="2.7.1.17" evidence="4"/>
<dbReference type="OrthoDB" id="1728974at2759"/>
<dbReference type="GO" id="GO:0042732">
    <property type="term" value="P:D-xylose metabolic process"/>
    <property type="evidence" value="ECO:0007669"/>
    <property type="project" value="UniProtKB-UniRule"/>
</dbReference>
<keyword evidence="4" id="KW-0859">Xylose metabolism</keyword>
<evidence type="ECO:0000256" key="2">
    <source>
        <dbReference type="ARBA" id="ARBA00022679"/>
    </source>
</evidence>
<dbReference type="PANTHER" id="PTHR10196:SF57">
    <property type="entry name" value="XYLULOSE KINASE"/>
    <property type="match status" value="1"/>
</dbReference>
<keyword evidence="4" id="KW-0067">ATP-binding</keyword>
<dbReference type="Pfam" id="PF00370">
    <property type="entry name" value="FGGY_N"/>
    <property type="match status" value="1"/>
</dbReference>
<dbReference type="PANTHER" id="PTHR10196">
    <property type="entry name" value="SUGAR KINASE"/>
    <property type="match status" value="1"/>
</dbReference>
<keyword evidence="4" id="KW-0547">Nucleotide-binding</keyword>
<dbReference type="GeneID" id="589304"/>
<evidence type="ECO:0000256" key="4">
    <source>
        <dbReference type="RuleBase" id="RU367058"/>
    </source>
</evidence>
<dbReference type="AlphaFoldDB" id="A0A7M7MXT1"/>
<feature type="domain" description="Carbohydrate kinase FGGY C-terminal" evidence="6">
    <location>
        <begin position="295"/>
        <end position="478"/>
    </location>
</feature>
<comment type="function">
    <text evidence="4">Phosphorylates D-xylulose to produce D-xylulose 5-phosphate, a molecule that may play an important role in the regulation of glucose metabolism and lipogenesis.</text>
</comment>
<comment type="catalytic activity">
    <reaction evidence="4">
        <text>D-xylulose + ATP = D-xylulose 5-phosphate + ADP + H(+)</text>
        <dbReference type="Rhea" id="RHEA:10964"/>
        <dbReference type="ChEBI" id="CHEBI:15378"/>
        <dbReference type="ChEBI" id="CHEBI:17140"/>
        <dbReference type="ChEBI" id="CHEBI:30616"/>
        <dbReference type="ChEBI" id="CHEBI:57737"/>
        <dbReference type="ChEBI" id="CHEBI:456216"/>
        <dbReference type="EC" id="2.7.1.17"/>
    </reaction>
</comment>
<dbReference type="InterPro" id="IPR043129">
    <property type="entry name" value="ATPase_NBD"/>
</dbReference>
<proteinExistence type="inferred from homology"/>
<dbReference type="CTD" id="9942"/>
<comment type="similarity">
    <text evidence="1 4">Belongs to the FGGY kinase family.</text>
</comment>
<feature type="domain" description="Carbohydrate kinase FGGY N-terminal" evidence="5">
    <location>
        <begin position="9"/>
        <end position="286"/>
    </location>
</feature>
<dbReference type="KEGG" id="spu:589304"/>